<keyword evidence="3" id="KW-0677">Repeat</keyword>
<evidence type="ECO:0000256" key="1">
    <source>
        <dbReference type="ARBA" id="ARBA00004123"/>
    </source>
</evidence>
<evidence type="ECO:0000256" key="7">
    <source>
        <dbReference type="SAM" id="MobiDB-lite"/>
    </source>
</evidence>
<evidence type="ECO:0000313" key="8">
    <source>
        <dbReference type="EMBL" id="KAK7683196.1"/>
    </source>
</evidence>
<protein>
    <recommendedName>
        <fullName evidence="10">BZIP domain-containing protein</fullName>
    </recommendedName>
</protein>
<evidence type="ECO:0000313" key="9">
    <source>
        <dbReference type="Proteomes" id="UP001385951"/>
    </source>
</evidence>
<dbReference type="AlphaFoldDB" id="A0AAW0FQZ7"/>
<dbReference type="GO" id="GO:0005634">
    <property type="term" value="C:nucleus"/>
    <property type="evidence" value="ECO:0007669"/>
    <property type="project" value="UniProtKB-SubCell"/>
</dbReference>
<feature type="coiled-coil region" evidence="6">
    <location>
        <begin position="63"/>
        <end position="118"/>
    </location>
</feature>
<reference evidence="8 9" key="1">
    <citation type="submission" date="2022-09" db="EMBL/GenBank/DDBJ databases">
        <authorList>
            <person name="Palmer J.M."/>
        </authorList>
    </citation>
    <scope>NUCLEOTIDE SEQUENCE [LARGE SCALE GENOMIC DNA]</scope>
    <source>
        <strain evidence="8 9">DSM 7382</strain>
    </source>
</reference>
<dbReference type="PANTHER" id="PTHR15263">
    <property type="entry name" value="I-KAPPA-B-LIKE PROTEIN IKBL"/>
    <property type="match status" value="1"/>
</dbReference>
<evidence type="ECO:0000256" key="2">
    <source>
        <dbReference type="ARBA" id="ARBA00022553"/>
    </source>
</evidence>
<evidence type="ECO:0000256" key="3">
    <source>
        <dbReference type="ARBA" id="ARBA00022737"/>
    </source>
</evidence>
<dbReference type="InterPro" id="IPR038753">
    <property type="entry name" value="NFKBIL1"/>
</dbReference>
<dbReference type="PANTHER" id="PTHR15263:SF1">
    <property type="entry name" value="NF-KAPPA-B INHIBITOR-LIKE PROTEIN 1"/>
    <property type="match status" value="1"/>
</dbReference>
<organism evidence="8 9">
    <name type="scientific">Cerrena zonata</name>
    <dbReference type="NCBI Taxonomy" id="2478898"/>
    <lineage>
        <taxon>Eukaryota</taxon>
        <taxon>Fungi</taxon>
        <taxon>Dikarya</taxon>
        <taxon>Basidiomycota</taxon>
        <taxon>Agaricomycotina</taxon>
        <taxon>Agaricomycetes</taxon>
        <taxon>Polyporales</taxon>
        <taxon>Cerrenaceae</taxon>
        <taxon>Cerrena</taxon>
    </lineage>
</organism>
<evidence type="ECO:0000256" key="4">
    <source>
        <dbReference type="ARBA" id="ARBA00023043"/>
    </source>
</evidence>
<evidence type="ECO:0000256" key="5">
    <source>
        <dbReference type="ARBA" id="ARBA00023242"/>
    </source>
</evidence>
<gene>
    <name evidence="8" type="ORF">QCA50_013869</name>
</gene>
<feature type="compositionally biased region" description="Polar residues" evidence="7">
    <location>
        <begin position="14"/>
        <end position="36"/>
    </location>
</feature>
<dbReference type="GO" id="GO:0043124">
    <property type="term" value="P:negative regulation of canonical NF-kappaB signal transduction"/>
    <property type="evidence" value="ECO:0007669"/>
    <property type="project" value="InterPro"/>
</dbReference>
<evidence type="ECO:0008006" key="10">
    <source>
        <dbReference type="Google" id="ProtNLM"/>
    </source>
</evidence>
<proteinExistence type="predicted"/>
<dbReference type="Proteomes" id="UP001385951">
    <property type="component" value="Unassembled WGS sequence"/>
</dbReference>
<accession>A0AAW0FQZ7</accession>
<feature type="region of interest" description="Disordered" evidence="7">
    <location>
        <begin position="1"/>
        <end position="60"/>
    </location>
</feature>
<name>A0AAW0FQZ7_9APHY</name>
<keyword evidence="4" id="KW-0040">ANK repeat</keyword>
<feature type="compositionally biased region" description="Polar residues" evidence="7">
    <location>
        <begin position="47"/>
        <end position="59"/>
    </location>
</feature>
<keyword evidence="6" id="KW-0175">Coiled coil</keyword>
<comment type="caution">
    <text evidence="8">The sequence shown here is derived from an EMBL/GenBank/DDBJ whole genome shotgun (WGS) entry which is preliminary data.</text>
</comment>
<keyword evidence="5" id="KW-0539">Nucleus</keyword>
<comment type="subcellular location">
    <subcellularLocation>
        <location evidence="1">Nucleus</location>
    </subcellularLocation>
</comment>
<dbReference type="EMBL" id="JASBNA010000032">
    <property type="protein sequence ID" value="KAK7683196.1"/>
    <property type="molecule type" value="Genomic_DNA"/>
</dbReference>
<evidence type="ECO:0000256" key="6">
    <source>
        <dbReference type="SAM" id="Coils"/>
    </source>
</evidence>
<keyword evidence="2" id="KW-0597">Phosphoprotein</keyword>
<keyword evidence="9" id="KW-1185">Reference proteome</keyword>
<sequence length="233" mass="26828">MTGYFAFPPPVAGMSNSTTPRSPLTSSAVGNQSLSAEQLMADESKPSKQSGDDPQSPNRRLQEEQYQKRLERERQDVWKAELEWVRSGGVLRDVRGRRNKARTEILRAEVRLQNEERAILTRWNTYEERWRKLLTSDDLVCWMDIPWPVQDPPASIEQLTPAAISDFLFAPLKVREASGTRKDKLRQALLRWHPDKLAMLISRVVDMEDGMVVEGINAVFRCLRELQDVDKTH</sequence>